<dbReference type="AlphaFoldDB" id="A0A8T8SF01"/>
<comment type="caution">
    <text evidence="1">The sequence shown here is derived from an EMBL/GenBank/DDBJ whole genome shotgun (WGS) entry which is preliminary data.</text>
</comment>
<sequence>MLSTSLQDPMDYINQEEDIELDIRPDAGLLPAEDDLLAGGFSLDIDDDGSDSGTGPDTSDPQPEWLRLFEIMLVWLNVEHSVPDRTCELLLAYLQSVYYTISSASSSSARRPLPSARMARIRKSLGLEGYGITYALCPDRSCLTPHLLKEVIERQTGSCRRCGLALVHDPQPQAPLVLPVPLKPHQVKVRLRYEPITNWLQQLLPRPDILALCRHHKRRQHTPGVYRDLYDGSNWTAHEGDSRFDLVLSLSLMIDWIQPFYRLGTA</sequence>
<accession>A0A8T8SF01</accession>
<dbReference type="Proteomes" id="UP000077671">
    <property type="component" value="Unassembled WGS sequence"/>
</dbReference>
<reference evidence="1" key="1">
    <citation type="submission" date="2016-04" db="EMBL/GenBank/DDBJ databases">
        <authorList>
            <person name="Nguyen H.D."/>
            <person name="Kesanakurti P."/>
            <person name="Cullis J."/>
            <person name="Levesque C.A."/>
            <person name="Hambleton S."/>
        </authorList>
    </citation>
    <scope>NUCLEOTIDE SEQUENCE</scope>
    <source>
        <strain evidence="1">DAOMC 238032</strain>
    </source>
</reference>
<dbReference type="EMBL" id="LWDD02002905">
    <property type="protein sequence ID" value="KAE8238756.1"/>
    <property type="molecule type" value="Genomic_DNA"/>
</dbReference>
<proteinExistence type="predicted"/>
<name>A0A8T8SF01_9BASI</name>
<evidence type="ECO:0000313" key="1">
    <source>
        <dbReference type="EMBL" id="KAE8238756.1"/>
    </source>
</evidence>
<reference evidence="1" key="2">
    <citation type="journal article" date="2019" name="IMA Fungus">
        <title>Genome sequencing and comparison of five Tilletia species to identify candidate genes for the detection of regulated species infecting wheat.</title>
        <authorList>
            <person name="Nguyen H.D.T."/>
            <person name="Sultana T."/>
            <person name="Kesanakurti P."/>
            <person name="Hambleton S."/>
        </authorList>
    </citation>
    <scope>NUCLEOTIDE SEQUENCE</scope>
    <source>
        <strain evidence="1">DAOMC 238032</strain>
    </source>
</reference>
<gene>
    <name evidence="1" type="ORF">A4X03_0g8782</name>
</gene>
<protein>
    <submittedName>
        <fullName evidence="1">Uncharacterized protein</fullName>
    </submittedName>
</protein>
<organism evidence="1 2">
    <name type="scientific">Tilletia caries</name>
    <name type="common">wheat bunt fungus</name>
    <dbReference type="NCBI Taxonomy" id="13290"/>
    <lineage>
        <taxon>Eukaryota</taxon>
        <taxon>Fungi</taxon>
        <taxon>Dikarya</taxon>
        <taxon>Basidiomycota</taxon>
        <taxon>Ustilaginomycotina</taxon>
        <taxon>Exobasidiomycetes</taxon>
        <taxon>Tilletiales</taxon>
        <taxon>Tilletiaceae</taxon>
        <taxon>Tilletia</taxon>
    </lineage>
</organism>
<evidence type="ECO:0000313" key="2">
    <source>
        <dbReference type="Proteomes" id="UP000077671"/>
    </source>
</evidence>